<protein>
    <recommendedName>
        <fullName evidence="3">Cytochrome c oxidase assembly factor 5</fullName>
    </recommendedName>
</protein>
<evidence type="ECO:0000256" key="3">
    <source>
        <dbReference type="ARBA" id="ARBA00021904"/>
    </source>
</evidence>
<evidence type="ECO:0000313" key="6">
    <source>
        <dbReference type="Proteomes" id="UP001152795"/>
    </source>
</evidence>
<dbReference type="InterPro" id="IPR018793">
    <property type="entry name" value="Cyt_c_oxidase_assmbl_Pet191"/>
</dbReference>
<evidence type="ECO:0000256" key="4">
    <source>
        <dbReference type="ARBA" id="ARBA00023157"/>
    </source>
</evidence>
<keyword evidence="6" id="KW-1185">Reference proteome</keyword>
<evidence type="ECO:0000256" key="2">
    <source>
        <dbReference type="ARBA" id="ARBA00007785"/>
    </source>
</evidence>
<dbReference type="Proteomes" id="UP001152795">
    <property type="component" value="Unassembled WGS sequence"/>
</dbReference>
<comment type="similarity">
    <text evidence="2">Belongs to the PET191 family.</text>
</comment>
<evidence type="ECO:0000313" key="5">
    <source>
        <dbReference type="EMBL" id="CAB3989833.1"/>
    </source>
</evidence>
<sequence length="79" mass="9014">MDAAQNEKKHIPCSGLRKELKDCIMSSDCVLKNGHSPKECLQTQSEGVNSDCRLTQQAFFECKRSLLDFRNRFRGSKGY</sequence>
<proteinExistence type="inferred from homology"/>
<comment type="function">
    <text evidence="1">Involved in an early step of the mitochondrial complex IV assembly process.</text>
</comment>
<dbReference type="Pfam" id="PF10203">
    <property type="entry name" value="Pet191_N"/>
    <property type="match status" value="1"/>
</dbReference>
<organism evidence="5 6">
    <name type="scientific">Paramuricea clavata</name>
    <name type="common">Red gorgonian</name>
    <name type="synonym">Violescent sea-whip</name>
    <dbReference type="NCBI Taxonomy" id="317549"/>
    <lineage>
        <taxon>Eukaryota</taxon>
        <taxon>Metazoa</taxon>
        <taxon>Cnidaria</taxon>
        <taxon>Anthozoa</taxon>
        <taxon>Octocorallia</taxon>
        <taxon>Malacalcyonacea</taxon>
        <taxon>Plexauridae</taxon>
        <taxon>Paramuricea</taxon>
    </lineage>
</organism>
<dbReference type="PANTHER" id="PTHR28627:SF1">
    <property type="entry name" value="CYTOCHROME C OXIDASE ASSEMBLY FACTOR 5"/>
    <property type="match status" value="1"/>
</dbReference>
<comment type="caution">
    <text evidence="5">The sequence shown here is derived from an EMBL/GenBank/DDBJ whole genome shotgun (WGS) entry which is preliminary data.</text>
</comment>
<reference evidence="5" key="1">
    <citation type="submission" date="2020-04" db="EMBL/GenBank/DDBJ databases">
        <authorList>
            <person name="Alioto T."/>
            <person name="Alioto T."/>
            <person name="Gomez Garrido J."/>
        </authorList>
    </citation>
    <scope>NUCLEOTIDE SEQUENCE</scope>
    <source>
        <strain evidence="5">A484AB</strain>
    </source>
</reference>
<dbReference type="EMBL" id="CACRXK020001559">
    <property type="protein sequence ID" value="CAB3989833.1"/>
    <property type="molecule type" value="Genomic_DNA"/>
</dbReference>
<gene>
    <name evidence="5" type="ORF">PACLA_8A038051</name>
</gene>
<accession>A0A7D9DND7</accession>
<keyword evidence="4" id="KW-1015">Disulfide bond</keyword>
<name>A0A7D9DND7_PARCT</name>
<dbReference type="GO" id="GO:0033617">
    <property type="term" value="P:mitochondrial respiratory chain complex IV assembly"/>
    <property type="evidence" value="ECO:0007669"/>
    <property type="project" value="TreeGrafter"/>
</dbReference>
<dbReference type="AlphaFoldDB" id="A0A7D9DND7"/>
<dbReference type="OrthoDB" id="282149at2759"/>
<evidence type="ECO:0000256" key="1">
    <source>
        <dbReference type="ARBA" id="ARBA00003186"/>
    </source>
</evidence>
<dbReference type="PANTHER" id="PTHR28627">
    <property type="entry name" value="CYTOCHROME C OXIDASE ASSEMBLY FACTOR 5"/>
    <property type="match status" value="1"/>
</dbReference>
<dbReference type="GO" id="GO:0005739">
    <property type="term" value="C:mitochondrion"/>
    <property type="evidence" value="ECO:0007669"/>
    <property type="project" value="TreeGrafter"/>
</dbReference>